<dbReference type="InterPro" id="IPR011257">
    <property type="entry name" value="DNA_glycosylase"/>
</dbReference>
<dbReference type="EC" id="4.2.99.18" evidence="12"/>
<organism evidence="14 15">
    <name type="scientific">Longibacter salinarum</name>
    <dbReference type="NCBI Taxonomy" id="1850348"/>
    <lineage>
        <taxon>Bacteria</taxon>
        <taxon>Pseudomonadati</taxon>
        <taxon>Rhodothermota</taxon>
        <taxon>Rhodothermia</taxon>
        <taxon>Rhodothermales</taxon>
        <taxon>Salisaetaceae</taxon>
        <taxon>Longibacter</taxon>
    </lineage>
</organism>
<dbReference type="GO" id="GO:0006285">
    <property type="term" value="P:base-excision repair, AP site formation"/>
    <property type="evidence" value="ECO:0007669"/>
    <property type="project" value="TreeGrafter"/>
</dbReference>
<evidence type="ECO:0000256" key="7">
    <source>
        <dbReference type="ARBA" id="ARBA00023014"/>
    </source>
</evidence>
<dbReference type="Gene3D" id="1.10.340.30">
    <property type="entry name" value="Hypothetical protein, domain 2"/>
    <property type="match status" value="1"/>
</dbReference>
<keyword evidence="7 12" id="KW-0411">Iron-sulfur</keyword>
<dbReference type="SMART" id="SM00525">
    <property type="entry name" value="FES"/>
    <property type="match status" value="1"/>
</dbReference>
<dbReference type="InterPro" id="IPR000445">
    <property type="entry name" value="HhH_motif"/>
</dbReference>
<protein>
    <recommendedName>
        <fullName evidence="12">Endonuclease III</fullName>
        <ecNumber evidence="12">4.2.99.18</ecNumber>
    </recommendedName>
    <alternativeName>
        <fullName evidence="12">DNA-(apurinic or apyrimidinic site) lyase</fullName>
    </alternativeName>
</protein>
<keyword evidence="3 12" id="KW-0479">Metal-binding</keyword>
<evidence type="ECO:0000256" key="2">
    <source>
        <dbReference type="ARBA" id="ARBA00022485"/>
    </source>
</evidence>
<evidence type="ECO:0000256" key="10">
    <source>
        <dbReference type="ARBA" id="ARBA00023239"/>
    </source>
</evidence>
<evidence type="ECO:0000256" key="5">
    <source>
        <dbReference type="ARBA" id="ARBA00022801"/>
    </source>
</evidence>
<dbReference type="Gene3D" id="1.10.1670.10">
    <property type="entry name" value="Helix-hairpin-Helix base-excision DNA repair enzymes (C-terminal)"/>
    <property type="match status" value="1"/>
</dbReference>
<proteinExistence type="inferred from homology"/>
<dbReference type="AlphaFoldDB" id="A0A2A8D300"/>
<dbReference type="InterPro" id="IPR003651">
    <property type="entry name" value="Endonuclease3_FeS-loop_motif"/>
</dbReference>
<dbReference type="CDD" id="cd00056">
    <property type="entry name" value="ENDO3c"/>
    <property type="match status" value="1"/>
</dbReference>
<feature type="binding site" evidence="12">
    <location>
        <position position="190"/>
    </location>
    <ligand>
        <name>[4Fe-4S] cluster</name>
        <dbReference type="ChEBI" id="CHEBI:49883"/>
    </ligand>
</feature>
<feature type="binding site" evidence="12">
    <location>
        <position position="200"/>
    </location>
    <ligand>
        <name>[4Fe-4S] cluster</name>
        <dbReference type="ChEBI" id="CHEBI:49883"/>
    </ligand>
</feature>
<dbReference type="FunFam" id="1.10.1670.10:FF:000001">
    <property type="entry name" value="Endonuclease III"/>
    <property type="match status" value="1"/>
</dbReference>
<dbReference type="Pfam" id="PF00730">
    <property type="entry name" value="HhH-GPD"/>
    <property type="match status" value="1"/>
</dbReference>
<feature type="binding site" evidence="12">
    <location>
        <position position="197"/>
    </location>
    <ligand>
        <name>[4Fe-4S] cluster</name>
        <dbReference type="ChEBI" id="CHEBI:49883"/>
    </ligand>
</feature>
<feature type="domain" description="HhH-GPD" evidence="13">
    <location>
        <begin position="39"/>
        <end position="188"/>
    </location>
</feature>
<dbReference type="GO" id="GO:0019104">
    <property type="term" value="F:DNA N-glycosylase activity"/>
    <property type="evidence" value="ECO:0007669"/>
    <property type="project" value="UniProtKB-UniRule"/>
</dbReference>
<keyword evidence="14" id="KW-0540">Nuclease</keyword>
<keyword evidence="2 12" id="KW-0004">4Fe-4S</keyword>
<evidence type="ECO:0000256" key="4">
    <source>
        <dbReference type="ARBA" id="ARBA00022763"/>
    </source>
</evidence>
<evidence type="ECO:0000256" key="1">
    <source>
        <dbReference type="ARBA" id="ARBA00008343"/>
    </source>
</evidence>
<evidence type="ECO:0000256" key="11">
    <source>
        <dbReference type="ARBA" id="ARBA00023295"/>
    </source>
</evidence>
<comment type="cofactor">
    <cofactor evidence="12">
        <name>[4Fe-4S] cluster</name>
        <dbReference type="ChEBI" id="CHEBI:49883"/>
    </cofactor>
    <text evidence="12">Binds 1 [4Fe-4S] cluster.</text>
</comment>
<keyword evidence="14" id="KW-0255">Endonuclease</keyword>
<keyword evidence="9 12" id="KW-0234">DNA repair</keyword>
<evidence type="ECO:0000256" key="6">
    <source>
        <dbReference type="ARBA" id="ARBA00023004"/>
    </source>
</evidence>
<dbReference type="EMBL" id="PDEQ01000001">
    <property type="protein sequence ID" value="PEN15336.1"/>
    <property type="molecule type" value="Genomic_DNA"/>
</dbReference>
<comment type="similarity">
    <text evidence="1 12">Belongs to the Nth/MutY family.</text>
</comment>
<dbReference type="GO" id="GO:0051539">
    <property type="term" value="F:4 iron, 4 sulfur cluster binding"/>
    <property type="evidence" value="ECO:0007669"/>
    <property type="project" value="UniProtKB-UniRule"/>
</dbReference>
<accession>A0A2A8D300</accession>
<comment type="caution">
    <text evidence="14">The sequence shown here is derived from an EMBL/GenBank/DDBJ whole genome shotgun (WGS) entry which is preliminary data.</text>
</comment>
<dbReference type="SUPFAM" id="SSF48150">
    <property type="entry name" value="DNA-glycosylase"/>
    <property type="match status" value="1"/>
</dbReference>
<evidence type="ECO:0000259" key="13">
    <source>
        <dbReference type="SMART" id="SM00478"/>
    </source>
</evidence>
<dbReference type="OrthoDB" id="9800977at2"/>
<dbReference type="GO" id="GO:0003677">
    <property type="term" value="F:DNA binding"/>
    <property type="evidence" value="ECO:0007669"/>
    <property type="project" value="UniProtKB-UniRule"/>
</dbReference>
<gene>
    <name evidence="12 14" type="primary">nth</name>
    <name evidence="14" type="ORF">CRI94_03395</name>
</gene>
<keyword evidence="11 12" id="KW-0326">Glycosidase</keyword>
<evidence type="ECO:0000256" key="8">
    <source>
        <dbReference type="ARBA" id="ARBA00023125"/>
    </source>
</evidence>
<reference evidence="14 15" key="1">
    <citation type="submission" date="2017-10" db="EMBL/GenBank/DDBJ databases">
        <title>Draft genome of Longibacter Salinarum.</title>
        <authorList>
            <person name="Goh K.M."/>
            <person name="Shamsir M.S."/>
            <person name="Lim S.W."/>
        </authorList>
    </citation>
    <scope>NUCLEOTIDE SEQUENCE [LARGE SCALE GENOMIC DNA]</scope>
    <source>
        <strain evidence="14 15">KCTC 52045</strain>
    </source>
</reference>
<feature type="binding site" evidence="12">
    <location>
        <position position="206"/>
    </location>
    <ligand>
        <name>[4Fe-4S] cluster</name>
        <dbReference type="ChEBI" id="CHEBI:49883"/>
    </ligand>
</feature>
<dbReference type="NCBIfam" id="TIGR01083">
    <property type="entry name" value="nth"/>
    <property type="match status" value="1"/>
</dbReference>
<dbReference type="GO" id="GO:0046872">
    <property type="term" value="F:metal ion binding"/>
    <property type="evidence" value="ECO:0007669"/>
    <property type="project" value="UniProtKB-KW"/>
</dbReference>
<dbReference type="FunFam" id="1.10.340.30:FF:000001">
    <property type="entry name" value="Endonuclease III"/>
    <property type="match status" value="1"/>
</dbReference>
<dbReference type="HAMAP" id="MF_00942">
    <property type="entry name" value="Nth"/>
    <property type="match status" value="1"/>
</dbReference>
<sequence>MGRRQRAKFTLDQLKSTIDTPETELDHGNPYELLVAVILSAQCTDARVNKVTPDLFEAFPTVHDLAEADPEEIHPYIASVTFPNNKAKYLAKMGRQVVENFGGEIPQSVSKLQTLTGVGRKTAQVVANVAYDVDALPVDTHVFRVSNRIGLVKEGADTPAKVERQLKRVIPKEDWGVAHHLLILHGRYTCTARSPECGACPVIEVCKYNKRLQRLPDPIDGLDKNKGTYYCKTRDHYFDDPAVHVDRNNVEQVACPRCGSMNVFKTQTGETTKTAKDYRVDG</sequence>
<dbReference type="SMART" id="SM00478">
    <property type="entry name" value="ENDO3c"/>
    <property type="match status" value="1"/>
</dbReference>
<keyword evidence="8 12" id="KW-0238">DNA-binding</keyword>
<dbReference type="PANTHER" id="PTHR10359">
    <property type="entry name" value="A/G-SPECIFIC ADENINE GLYCOSYLASE/ENDONUCLEASE III"/>
    <property type="match status" value="1"/>
</dbReference>
<dbReference type="PANTHER" id="PTHR10359:SF18">
    <property type="entry name" value="ENDONUCLEASE III"/>
    <property type="match status" value="1"/>
</dbReference>
<dbReference type="Pfam" id="PF00633">
    <property type="entry name" value="HHH"/>
    <property type="match status" value="1"/>
</dbReference>
<dbReference type="RefSeq" id="WP_098074234.1">
    <property type="nucleotide sequence ID" value="NZ_PDEQ01000001.1"/>
</dbReference>
<evidence type="ECO:0000313" key="14">
    <source>
        <dbReference type="EMBL" id="PEN15336.1"/>
    </source>
</evidence>
<dbReference type="InterPro" id="IPR003265">
    <property type="entry name" value="HhH-GPD_domain"/>
</dbReference>
<dbReference type="Pfam" id="PF10576">
    <property type="entry name" value="EndIII_4Fe-2S"/>
    <property type="match status" value="1"/>
</dbReference>
<dbReference type="GO" id="GO:0140078">
    <property type="term" value="F:class I DNA-(apurinic or apyrimidinic site) endonuclease activity"/>
    <property type="evidence" value="ECO:0007669"/>
    <property type="project" value="UniProtKB-EC"/>
</dbReference>
<keyword evidence="6 12" id="KW-0408">Iron</keyword>
<comment type="function">
    <text evidence="12">DNA repair enzyme that has both DNA N-glycosylase activity and AP-lyase activity. The DNA N-glycosylase activity releases various damaged pyrimidines from DNA by cleaving the N-glycosidic bond, leaving an AP (apurinic/apyrimidinic) site. The AP-lyase activity cleaves the phosphodiester bond 3' to the AP site by a beta-elimination, leaving a 3'-terminal unsaturated sugar and a product with a terminal 5'-phosphate.</text>
</comment>
<evidence type="ECO:0000256" key="9">
    <source>
        <dbReference type="ARBA" id="ARBA00023204"/>
    </source>
</evidence>
<comment type="catalytic activity">
    <reaction evidence="12">
        <text>2'-deoxyribonucleotide-(2'-deoxyribose 5'-phosphate)-2'-deoxyribonucleotide-DNA = a 3'-end 2'-deoxyribonucleotide-(2,3-dehydro-2,3-deoxyribose 5'-phosphate)-DNA + a 5'-end 5'-phospho-2'-deoxyribonucleoside-DNA + H(+)</text>
        <dbReference type="Rhea" id="RHEA:66592"/>
        <dbReference type="Rhea" id="RHEA-COMP:13180"/>
        <dbReference type="Rhea" id="RHEA-COMP:16897"/>
        <dbReference type="Rhea" id="RHEA-COMP:17067"/>
        <dbReference type="ChEBI" id="CHEBI:15378"/>
        <dbReference type="ChEBI" id="CHEBI:136412"/>
        <dbReference type="ChEBI" id="CHEBI:157695"/>
        <dbReference type="ChEBI" id="CHEBI:167181"/>
        <dbReference type="EC" id="4.2.99.18"/>
    </reaction>
</comment>
<evidence type="ECO:0000256" key="12">
    <source>
        <dbReference type="HAMAP-Rule" id="MF_00942"/>
    </source>
</evidence>
<name>A0A2A8D300_9BACT</name>
<dbReference type="InterPro" id="IPR023170">
    <property type="entry name" value="HhH_base_excis_C"/>
</dbReference>
<keyword evidence="15" id="KW-1185">Reference proteome</keyword>
<keyword evidence="5 12" id="KW-0378">Hydrolase</keyword>
<evidence type="ECO:0000313" key="15">
    <source>
        <dbReference type="Proteomes" id="UP000220102"/>
    </source>
</evidence>
<keyword evidence="4 12" id="KW-0227">DNA damage</keyword>
<evidence type="ECO:0000256" key="3">
    <source>
        <dbReference type="ARBA" id="ARBA00022723"/>
    </source>
</evidence>
<dbReference type="Proteomes" id="UP000220102">
    <property type="component" value="Unassembled WGS sequence"/>
</dbReference>
<keyword evidence="10 12" id="KW-0456">Lyase</keyword>
<dbReference type="InterPro" id="IPR005759">
    <property type="entry name" value="Nth"/>
</dbReference>